<accession>A0A226DES3</accession>
<sequence length="197" mass="21527">MGEKRSRQTFSIDDAFEEEHTDAIRVYGATTTTERSPLRPPSSSSGRVSLPSSMSVAGADAVSVHIHDPPTSLSVKPIIRGLTKLKGGDDSVSKDSDSLITEELESSYDPAMPWFYHPKVRENWKMVLAAFFLLVIGLGLTIGGIVIVSLPINGIQGAVFIFAGIICLTPGAYHLFYIYCAVKGKRGYDFYHLPLFN</sequence>
<evidence type="ECO:0000256" key="4">
    <source>
        <dbReference type="ARBA" id="ARBA00022989"/>
    </source>
</evidence>
<keyword evidence="3 7" id="KW-0812">Transmembrane</keyword>
<evidence type="ECO:0008006" key="10">
    <source>
        <dbReference type="Google" id="ProtNLM"/>
    </source>
</evidence>
<keyword evidence="4 7" id="KW-1133">Transmembrane helix</keyword>
<dbReference type="Proteomes" id="UP000198287">
    <property type="component" value="Unassembled WGS sequence"/>
</dbReference>
<evidence type="ECO:0000256" key="3">
    <source>
        <dbReference type="ARBA" id="ARBA00022692"/>
    </source>
</evidence>
<dbReference type="Pfam" id="PF05915">
    <property type="entry name" value="TMEM_230_134"/>
    <property type="match status" value="1"/>
</dbReference>
<dbReference type="PANTHER" id="PTHR13558:SF1">
    <property type="entry name" value="TRANSMEMBRANE PROTEIN 134"/>
    <property type="match status" value="1"/>
</dbReference>
<dbReference type="OrthoDB" id="10048380at2759"/>
<evidence type="ECO:0000256" key="2">
    <source>
        <dbReference type="ARBA" id="ARBA00007743"/>
    </source>
</evidence>
<feature type="compositionally biased region" description="Low complexity" evidence="6">
    <location>
        <begin position="41"/>
        <end position="52"/>
    </location>
</feature>
<keyword evidence="5 7" id="KW-0472">Membrane</keyword>
<evidence type="ECO:0000313" key="8">
    <source>
        <dbReference type="EMBL" id="OXA44075.1"/>
    </source>
</evidence>
<evidence type="ECO:0000256" key="5">
    <source>
        <dbReference type="ARBA" id="ARBA00023136"/>
    </source>
</evidence>
<feature type="region of interest" description="Disordered" evidence="6">
    <location>
        <begin position="26"/>
        <end position="52"/>
    </location>
</feature>
<dbReference type="PANTHER" id="PTHR13558">
    <property type="entry name" value="TRANSMEMBRANE PROTEIN 134"/>
    <property type="match status" value="1"/>
</dbReference>
<comment type="caution">
    <text evidence="8">The sequence shown here is derived from an EMBL/GenBank/DDBJ whole genome shotgun (WGS) entry which is preliminary data.</text>
</comment>
<evidence type="ECO:0000256" key="7">
    <source>
        <dbReference type="SAM" id="Phobius"/>
    </source>
</evidence>
<comment type="subcellular location">
    <subcellularLocation>
        <location evidence="1">Membrane</location>
        <topology evidence="1">Multi-pass membrane protein</topology>
    </subcellularLocation>
</comment>
<dbReference type="EMBL" id="LNIX01000020">
    <property type="protein sequence ID" value="OXA44075.1"/>
    <property type="molecule type" value="Genomic_DNA"/>
</dbReference>
<dbReference type="OMA" id="GFICFIP"/>
<protein>
    <recommendedName>
        <fullName evidence="10">Transmembrane protein 134</fullName>
    </recommendedName>
</protein>
<keyword evidence="9" id="KW-1185">Reference proteome</keyword>
<evidence type="ECO:0000256" key="1">
    <source>
        <dbReference type="ARBA" id="ARBA00004141"/>
    </source>
</evidence>
<evidence type="ECO:0000313" key="9">
    <source>
        <dbReference type="Proteomes" id="UP000198287"/>
    </source>
</evidence>
<proteinExistence type="inferred from homology"/>
<dbReference type="AlphaFoldDB" id="A0A226DES3"/>
<dbReference type="InterPro" id="IPR039714">
    <property type="entry name" value="TMEM134"/>
</dbReference>
<dbReference type="InterPro" id="IPR008590">
    <property type="entry name" value="TMEM_230/134"/>
</dbReference>
<reference evidence="8 9" key="1">
    <citation type="submission" date="2015-12" db="EMBL/GenBank/DDBJ databases">
        <title>The genome of Folsomia candida.</title>
        <authorList>
            <person name="Faddeeva A."/>
            <person name="Derks M.F."/>
            <person name="Anvar Y."/>
            <person name="Smit S."/>
            <person name="Van Straalen N."/>
            <person name="Roelofs D."/>
        </authorList>
    </citation>
    <scope>NUCLEOTIDE SEQUENCE [LARGE SCALE GENOMIC DNA]</scope>
    <source>
        <strain evidence="8 9">VU population</strain>
        <tissue evidence="8">Whole body</tissue>
    </source>
</reference>
<dbReference type="GO" id="GO:0016020">
    <property type="term" value="C:membrane"/>
    <property type="evidence" value="ECO:0007669"/>
    <property type="project" value="UniProtKB-SubCell"/>
</dbReference>
<evidence type="ECO:0000256" key="6">
    <source>
        <dbReference type="SAM" id="MobiDB-lite"/>
    </source>
</evidence>
<feature type="transmembrane region" description="Helical" evidence="7">
    <location>
        <begin position="158"/>
        <end position="182"/>
    </location>
</feature>
<name>A0A226DES3_FOLCA</name>
<comment type="similarity">
    <text evidence="2">Belongs to the TMEM134/TMEM230 family.</text>
</comment>
<organism evidence="8 9">
    <name type="scientific">Folsomia candida</name>
    <name type="common">Springtail</name>
    <dbReference type="NCBI Taxonomy" id="158441"/>
    <lineage>
        <taxon>Eukaryota</taxon>
        <taxon>Metazoa</taxon>
        <taxon>Ecdysozoa</taxon>
        <taxon>Arthropoda</taxon>
        <taxon>Hexapoda</taxon>
        <taxon>Collembola</taxon>
        <taxon>Entomobryomorpha</taxon>
        <taxon>Isotomoidea</taxon>
        <taxon>Isotomidae</taxon>
        <taxon>Proisotominae</taxon>
        <taxon>Folsomia</taxon>
    </lineage>
</organism>
<gene>
    <name evidence="8" type="ORF">Fcan01_21082</name>
</gene>
<feature type="transmembrane region" description="Helical" evidence="7">
    <location>
        <begin position="127"/>
        <end position="152"/>
    </location>
</feature>